<feature type="compositionally biased region" description="Acidic residues" evidence="1">
    <location>
        <begin position="651"/>
        <end position="674"/>
    </location>
</feature>
<keyword evidence="2" id="KW-0472">Membrane</keyword>
<feature type="compositionally biased region" description="Acidic residues" evidence="1">
    <location>
        <begin position="627"/>
        <end position="640"/>
    </location>
</feature>
<evidence type="ECO:0000313" key="5">
    <source>
        <dbReference type="Proteomes" id="UP001194468"/>
    </source>
</evidence>
<reference evidence="4" key="1">
    <citation type="submission" date="2019-10" db="EMBL/GenBank/DDBJ databases">
        <authorList>
            <consortium name="DOE Joint Genome Institute"/>
            <person name="Kuo A."/>
            <person name="Miyauchi S."/>
            <person name="Kiss E."/>
            <person name="Drula E."/>
            <person name="Kohler A."/>
            <person name="Sanchez-Garcia M."/>
            <person name="Andreopoulos B."/>
            <person name="Barry K.W."/>
            <person name="Bonito G."/>
            <person name="Buee M."/>
            <person name="Carver A."/>
            <person name="Chen C."/>
            <person name="Cichocki N."/>
            <person name="Clum A."/>
            <person name="Culley D."/>
            <person name="Crous P.W."/>
            <person name="Fauchery L."/>
            <person name="Girlanda M."/>
            <person name="Hayes R."/>
            <person name="Keri Z."/>
            <person name="LaButti K."/>
            <person name="Lipzen A."/>
            <person name="Lombard V."/>
            <person name="Magnuson J."/>
            <person name="Maillard F."/>
            <person name="Morin E."/>
            <person name="Murat C."/>
            <person name="Nolan M."/>
            <person name="Ohm R."/>
            <person name="Pangilinan J."/>
            <person name="Pereira M."/>
            <person name="Perotto S."/>
            <person name="Peter M."/>
            <person name="Riley R."/>
            <person name="Sitrit Y."/>
            <person name="Stielow B."/>
            <person name="Szollosi G."/>
            <person name="Zifcakova L."/>
            <person name="Stursova M."/>
            <person name="Spatafora J.W."/>
            <person name="Tedersoo L."/>
            <person name="Vaario L.-M."/>
            <person name="Yamada A."/>
            <person name="Yan M."/>
            <person name="Wang P."/>
            <person name="Xu J."/>
            <person name="Bruns T."/>
            <person name="Baldrian P."/>
            <person name="Vilgalys R."/>
            <person name="Henrissat B."/>
            <person name="Grigoriev I.V."/>
            <person name="Hibbett D."/>
            <person name="Nagy L.G."/>
            <person name="Martin F.M."/>
        </authorList>
    </citation>
    <scope>NUCLEOTIDE SEQUENCE</scope>
    <source>
        <strain evidence="4">BED1</strain>
    </source>
</reference>
<proteinExistence type="predicted"/>
<evidence type="ECO:0000259" key="3">
    <source>
        <dbReference type="Pfam" id="PF12937"/>
    </source>
</evidence>
<dbReference type="InterPro" id="IPR001810">
    <property type="entry name" value="F-box_dom"/>
</dbReference>
<accession>A0AAD4GA43</accession>
<comment type="caution">
    <text evidence="4">The sequence shown here is derived from an EMBL/GenBank/DDBJ whole genome shotgun (WGS) entry which is preliminary data.</text>
</comment>
<keyword evidence="2" id="KW-1133">Transmembrane helix</keyword>
<name>A0AAD4GA43_BOLED</name>
<reference evidence="4" key="2">
    <citation type="journal article" date="2020" name="Nat. Commun.">
        <title>Large-scale genome sequencing of mycorrhizal fungi provides insights into the early evolution of symbiotic traits.</title>
        <authorList>
            <person name="Miyauchi S."/>
            <person name="Kiss E."/>
            <person name="Kuo A."/>
            <person name="Drula E."/>
            <person name="Kohler A."/>
            <person name="Sanchez-Garcia M."/>
            <person name="Morin E."/>
            <person name="Andreopoulos B."/>
            <person name="Barry K.W."/>
            <person name="Bonito G."/>
            <person name="Buee M."/>
            <person name="Carver A."/>
            <person name="Chen C."/>
            <person name="Cichocki N."/>
            <person name="Clum A."/>
            <person name="Culley D."/>
            <person name="Crous P.W."/>
            <person name="Fauchery L."/>
            <person name="Girlanda M."/>
            <person name="Hayes R.D."/>
            <person name="Keri Z."/>
            <person name="LaButti K."/>
            <person name="Lipzen A."/>
            <person name="Lombard V."/>
            <person name="Magnuson J."/>
            <person name="Maillard F."/>
            <person name="Murat C."/>
            <person name="Nolan M."/>
            <person name="Ohm R.A."/>
            <person name="Pangilinan J."/>
            <person name="Pereira M.F."/>
            <person name="Perotto S."/>
            <person name="Peter M."/>
            <person name="Pfister S."/>
            <person name="Riley R."/>
            <person name="Sitrit Y."/>
            <person name="Stielow J.B."/>
            <person name="Szollosi G."/>
            <person name="Zifcakova L."/>
            <person name="Stursova M."/>
            <person name="Spatafora J.W."/>
            <person name="Tedersoo L."/>
            <person name="Vaario L.M."/>
            <person name="Yamada A."/>
            <person name="Yan M."/>
            <person name="Wang P."/>
            <person name="Xu J."/>
            <person name="Bruns T."/>
            <person name="Baldrian P."/>
            <person name="Vilgalys R."/>
            <person name="Dunand C."/>
            <person name="Henrissat B."/>
            <person name="Grigoriev I.V."/>
            <person name="Hibbett D."/>
            <person name="Nagy L.G."/>
            <person name="Martin F.M."/>
        </authorList>
    </citation>
    <scope>NUCLEOTIDE SEQUENCE</scope>
    <source>
        <strain evidence="4">BED1</strain>
    </source>
</reference>
<feature type="region of interest" description="Disordered" evidence="1">
    <location>
        <begin position="619"/>
        <end position="674"/>
    </location>
</feature>
<dbReference type="EMBL" id="WHUW01000040">
    <property type="protein sequence ID" value="KAF8432454.1"/>
    <property type="molecule type" value="Genomic_DNA"/>
</dbReference>
<dbReference type="Gene3D" id="1.20.1280.50">
    <property type="match status" value="1"/>
</dbReference>
<dbReference type="AlphaFoldDB" id="A0AAD4GA43"/>
<dbReference type="Proteomes" id="UP001194468">
    <property type="component" value="Unassembled WGS sequence"/>
</dbReference>
<gene>
    <name evidence="4" type="ORF">L210DRAFT_2841721</name>
</gene>
<dbReference type="InterPro" id="IPR036047">
    <property type="entry name" value="F-box-like_dom_sf"/>
</dbReference>
<feature type="transmembrane region" description="Helical" evidence="2">
    <location>
        <begin position="180"/>
        <end position="200"/>
    </location>
</feature>
<evidence type="ECO:0000256" key="1">
    <source>
        <dbReference type="SAM" id="MobiDB-lite"/>
    </source>
</evidence>
<dbReference type="SUPFAM" id="SSF52047">
    <property type="entry name" value="RNI-like"/>
    <property type="match status" value="1"/>
</dbReference>
<keyword evidence="2" id="KW-0812">Transmembrane</keyword>
<sequence length="674" mass="76264">MVDWTQSHSGSPPLGMTNFPDSWSFGTGHVLSLYSISQISRDPRAKLDTSPSYCRPQHWPFLTNMEAATLGHVKEEVARQKSVLSNLHTLRNPYPFISRLPTETLQDIFIHRARDYHYRHLYPRKSVPSWVNVSYVCRHWRNVALESPTLWSYLFIISQRWTEVLLARSKQASLKIRVNLVYLLYTFPVLSCVGMVMNHVERIQELLLYLPASFDHSQVTQVLSKLSSLAPRLRNLDITVEDPSGEWPSLLFDGDPPALRTLRLAACAVPLYSFRLSALTVLRLVDVPVQFQQDMEEFLAALSRMQDLKHLHLYHALPSATGFLSSAVFKAFQKKIDLTYLSRLWIGAPLSTTVTLLSCINIPLKTRVRLECNSEPNSSLDHYALLRSLLAQRYKDQAPSSPTILSLIVQSTERRATLTFSPRQRDTTSITYETWDRDIPLHIELDHSMVDEDVISGICSSMPLSNVQTLSVHRPIFSPAFWRRILRQLQDVRYIALYEGDMLDLFVLSLTDHATHDSEGEDVQNHGGLASGDQGQSHMLAPRLEELDFAYISFLPDDGPILSGHALTRRCLFDALSTRQGSPGRLVITRGYIPGSGTFDMVAVWGDDGFHVVSEKVYSPEMHSEASEVEGAEEEVEEEESRYGYVYPPDVDSDEEGDASDWGDDIDSGYSDDG</sequence>
<evidence type="ECO:0000313" key="4">
    <source>
        <dbReference type="EMBL" id="KAF8432454.1"/>
    </source>
</evidence>
<evidence type="ECO:0000256" key="2">
    <source>
        <dbReference type="SAM" id="Phobius"/>
    </source>
</evidence>
<keyword evidence="5" id="KW-1185">Reference proteome</keyword>
<organism evidence="4 5">
    <name type="scientific">Boletus edulis BED1</name>
    <dbReference type="NCBI Taxonomy" id="1328754"/>
    <lineage>
        <taxon>Eukaryota</taxon>
        <taxon>Fungi</taxon>
        <taxon>Dikarya</taxon>
        <taxon>Basidiomycota</taxon>
        <taxon>Agaricomycotina</taxon>
        <taxon>Agaricomycetes</taxon>
        <taxon>Agaricomycetidae</taxon>
        <taxon>Boletales</taxon>
        <taxon>Boletineae</taxon>
        <taxon>Boletaceae</taxon>
        <taxon>Boletoideae</taxon>
        <taxon>Boletus</taxon>
    </lineage>
</organism>
<protein>
    <recommendedName>
        <fullName evidence="3">F-box domain-containing protein</fullName>
    </recommendedName>
</protein>
<dbReference type="SUPFAM" id="SSF81383">
    <property type="entry name" value="F-box domain"/>
    <property type="match status" value="1"/>
</dbReference>
<feature type="domain" description="F-box" evidence="3">
    <location>
        <begin position="97"/>
        <end position="156"/>
    </location>
</feature>
<dbReference type="Pfam" id="PF12937">
    <property type="entry name" value="F-box-like"/>
    <property type="match status" value="1"/>
</dbReference>